<feature type="transmembrane region" description="Helical" evidence="1">
    <location>
        <begin position="44"/>
        <end position="62"/>
    </location>
</feature>
<evidence type="ECO:0000313" key="2">
    <source>
        <dbReference type="EMBL" id="RCV87103.1"/>
    </source>
</evidence>
<evidence type="ECO:0000256" key="1">
    <source>
        <dbReference type="SAM" id="Phobius"/>
    </source>
</evidence>
<gene>
    <name evidence="2" type="ORF">DU506_17200</name>
</gene>
<comment type="caution">
    <text evidence="2">The sequence shown here is derived from an EMBL/GenBank/DDBJ whole genome shotgun (WGS) entry which is preliminary data.</text>
</comment>
<dbReference type="OrthoDB" id="583339at2"/>
<keyword evidence="1" id="KW-1133">Transmembrane helix</keyword>
<dbReference type="EMBL" id="QPIJ01000055">
    <property type="protein sequence ID" value="RCV87103.1"/>
    <property type="molecule type" value="Genomic_DNA"/>
</dbReference>
<sequence length="72" mass="8525">MRSSLTPGIAFPLAAGVRWNIERCFQESKSQRGLDQYEVHTWRGWYRHITLVMAAYALLVTLRRHQLKKAYF</sequence>
<proteinExistence type="predicted"/>
<organism evidence="2 3">
    <name type="scientific">Vreelandella rituensis</name>
    <dbReference type="NCBI Taxonomy" id="2282306"/>
    <lineage>
        <taxon>Bacteria</taxon>
        <taxon>Pseudomonadati</taxon>
        <taxon>Pseudomonadota</taxon>
        <taxon>Gammaproteobacteria</taxon>
        <taxon>Oceanospirillales</taxon>
        <taxon>Halomonadaceae</taxon>
        <taxon>Vreelandella</taxon>
    </lineage>
</organism>
<keyword evidence="1" id="KW-0812">Transmembrane</keyword>
<dbReference type="SUPFAM" id="SSF53098">
    <property type="entry name" value="Ribonuclease H-like"/>
    <property type="match status" value="1"/>
</dbReference>
<dbReference type="RefSeq" id="WP_114488117.1">
    <property type="nucleotide sequence ID" value="NZ_CBCSHM010000065.1"/>
</dbReference>
<evidence type="ECO:0008006" key="4">
    <source>
        <dbReference type="Google" id="ProtNLM"/>
    </source>
</evidence>
<dbReference type="AlphaFoldDB" id="A0A368TVD3"/>
<reference evidence="2 3" key="1">
    <citation type="submission" date="2018-07" db="EMBL/GenBank/DDBJ databases">
        <title>Halomonas rutogse sp. nov., isolated from Lake TangqianCo on Tibetan Plateau.</title>
        <authorList>
            <person name="Lu H."/>
            <person name="Xing P."/>
            <person name="Wu Q."/>
        </authorList>
    </citation>
    <scope>NUCLEOTIDE SEQUENCE [LARGE SCALE GENOMIC DNA]</scope>
    <source>
        <strain evidence="2 3">TQ8S</strain>
    </source>
</reference>
<evidence type="ECO:0000313" key="3">
    <source>
        <dbReference type="Proteomes" id="UP000253204"/>
    </source>
</evidence>
<keyword evidence="3" id="KW-1185">Reference proteome</keyword>
<accession>A0A368TVD3</accession>
<name>A0A368TVD3_9GAMM</name>
<dbReference type="InterPro" id="IPR012337">
    <property type="entry name" value="RNaseH-like_sf"/>
</dbReference>
<keyword evidence="1" id="KW-0472">Membrane</keyword>
<protein>
    <recommendedName>
        <fullName evidence="4">Transposase IS4-like domain-containing protein</fullName>
    </recommendedName>
</protein>
<dbReference type="Proteomes" id="UP000253204">
    <property type="component" value="Unassembled WGS sequence"/>
</dbReference>